<dbReference type="eggNOG" id="ENOG502TGT3">
    <property type="taxonomic scope" value="Eukaryota"/>
</dbReference>
<evidence type="ECO:0000259" key="1">
    <source>
        <dbReference type="Pfam" id="PF14626"/>
    </source>
</evidence>
<evidence type="ECO:0000313" key="2">
    <source>
        <dbReference type="Proteomes" id="UP000095282"/>
    </source>
</evidence>
<proteinExistence type="predicted"/>
<dbReference type="WBParaSite" id="Csp11.Scaffold629.g14370.t1">
    <property type="protein sequence ID" value="Csp11.Scaffold629.g14370.t1"/>
    <property type="gene ID" value="Csp11.Scaffold629.g14370"/>
</dbReference>
<protein>
    <submittedName>
        <fullName evidence="3">RNase_Zc3h12a_2 domain-containing protein</fullName>
    </submittedName>
</protein>
<reference evidence="3" key="1">
    <citation type="submission" date="2016-11" db="UniProtKB">
        <authorList>
            <consortium name="WormBaseParasite"/>
        </authorList>
    </citation>
    <scope>IDENTIFICATION</scope>
</reference>
<dbReference type="Proteomes" id="UP000095282">
    <property type="component" value="Unplaced"/>
</dbReference>
<evidence type="ECO:0000313" key="3">
    <source>
        <dbReference type="WBParaSite" id="Csp11.Scaffold629.g14370.t1"/>
    </source>
</evidence>
<dbReference type="Pfam" id="PF14626">
    <property type="entry name" value="RNase_Zc3h12a_2"/>
    <property type="match status" value="1"/>
</dbReference>
<name>A0A1I7U345_9PELO</name>
<feature type="domain" description="Zc3h12a-like Ribonuclease NYN" evidence="1">
    <location>
        <begin position="74"/>
        <end position="133"/>
    </location>
</feature>
<dbReference type="STRING" id="1561998.A0A1I7U345"/>
<dbReference type="AlphaFoldDB" id="A0A1I7U345"/>
<sequence>MVRKCMCRIAEDQSLRLFSRNDLSLIWNTSIEIENSSILSQREAEWRLRPVFIDGLSLLDQGFPTKPTTTKIITKILLEVIAHFVLDGHETILYLPNLYSCDIEENVDDPIVFEFLCKTNLLSFVNETNKKKWRKKS</sequence>
<dbReference type="InterPro" id="IPR028079">
    <property type="entry name" value="RNase_Zc3h12a_2"/>
</dbReference>
<organism evidence="2 3">
    <name type="scientific">Caenorhabditis tropicalis</name>
    <dbReference type="NCBI Taxonomy" id="1561998"/>
    <lineage>
        <taxon>Eukaryota</taxon>
        <taxon>Metazoa</taxon>
        <taxon>Ecdysozoa</taxon>
        <taxon>Nematoda</taxon>
        <taxon>Chromadorea</taxon>
        <taxon>Rhabditida</taxon>
        <taxon>Rhabditina</taxon>
        <taxon>Rhabditomorpha</taxon>
        <taxon>Rhabditoidea</taxon>
        <taxon>Rhabditidae</taxon>
        <taxon>Peloderinae</taxon>
        <taxon>Caenorhabditis</taxon>
    </lineage>
</organism>
<accession>A0A1I7U345</accession>
<keyword evidence="2" id="KW-1185">Reference proteome</keyword>